<accession>A0A1H5VXD2</accession>
<dbReference type="EMBL" id="FNUS01000002">
    <property type="protein sequence ID" value="SEF91793.1"/>
    <property type="molecule type" value="Genomic_DNA"/>
</dbReference>
<name>A0A1H5VXD2_9FLAO</name>
<dbReference type="Gene3D" id="1.10.150.130">
    <property type="match status" value="1"/>
</dbReference>
<reference evidence="3" key="1">
    <citation type="submission" date="2016-10" db="EMBL/GenBank/DDBJ databases">
        <authorList>
            <person name="Varghese N."/>
            <person name="Submissions S."/>
        </authorList>
    </citation>
    <scope>NUCLEOTIDE SEQUENCE [LARGE SCALE GENOMIC DNA]</scope>
    <source>
        <strain evidence="3">DSM 21580</strain>
    </source>
</reference>
<dbReference type="RefSeq" id="WP_103913040.1">
    <property type="nucleotide sequence ID" value="NZ_FNUS01000002.1"/>
</dbReference>
<dbReference type="InterPro" id="IPR010998">
    <property type="entry name" value="Integrase_recombinase_N"/>
</dbReference>
<evidence type="ECO:0000256" key="1">
    <source>
        <dbReference type="ARBA" id="ARBA00023125"/>
    </source>
</evidence>
<gene>
    <name evidence="2" type="ORF">SAMN05421847_1030</name>
</gene>
<dbReference type="OrthoDB" id="9801717at2"/>
<evidence type="ECO:0000313" key="2">
    <source>
        <dbReference type="EMBL" id="SEF91793.1"/>
    </source>
</evidence>
<protein>
    <submittedName>
        <fullName evidence="2">Integrase/recombinase XerD</fullName>
    </submittedName>
</protein>
<dbReference type="AlphaFoldDB" id="A0A1H5VXD2"/>
<dbReference type="GO" id="GO:0003677">
    <property type="term" value="F:DNA binding"/>
    <property type="evidence" value="ECO:0007669"/>
    <property type="project" value="UniProtKB-KW"/>
</dbReference>
<evidence type="ECO:0000313" key="3">
    <source>
        <dbReference type="Proteomes" id="UP000236738"/>
    </source>
</evidence>
<organism evidence="2 3">
    <name type="scientific">Halpernia humi</name>
    <dbReference type="NCBI Taxonomy" id="493375"/>
    <lineage>
        <taxon>Bacteria</taxon>
        <taxon>Pseudomonadati</taxon>
        <taxon>Bacteroidota</taxon>
        <taxon>Flavobacteriia</taxon>
        <taxon>Flavobacteriales</taxon>
        <taxon>Weeksellaceae</taxon>
        <taxon>Chryseobacterium group</taxon>
        <taxon>Halpernia</taxon>
    </lineage>
</organism>
<keyword evidence="3" id="KW-1185">Reference proteome</keyword>
<dbReference type="Proteomes" id="UP000236738">
    <property type="component" value="Unassembled WGS sequence"/>
</dbReference>
<keyword evidence="1" id="KW-0238">DNA-binding</keyword>
<sequence length="115" mass="13813">MESLEHFTFKPSVYKNQKVIFIYFEKKYELIKIIKSIEGSVWSSKKTAWYISDTPEHRKLFNIKLIEILNEQGNLELQKFKNYLNSKRYSQNTIKTYADALQSFLIFRACLNFIQ</sequence>
<proteinExistence type="predicted"/>